<evidence type="ECO:0000313" key="1">
    <source>
        <dbReference type="EMBL" id="PPK93222.1"/>
    </source>
</evidence>
<comment type="caution">
    <text evidence="1">The sequence shown here is derived from an EMBL/GenBank/DDBJ whole genome shotgun (WGS) entry which is preliminary data.</text>
</comment>
<dbReference type="Gene3D" id="2.30.110.10">
    <property type="entry name" value="Electron Transport, Fmn-binding Protein, Chain A"/>
    <property type="match status" value="1"/>
</dbReference>
<dbReference type="InterPro" id="IPR012349">
    <property type="entry name" value="Split_barrel_FMN-bd"/>
</dbReference>
<dbReference type="AlphaFoldDB" id="A0A2S6IG80"/>
<keyword evidence="2" id="KW-1185">Reference proteome</keyword>
<dbReference type="EMBL" id="PTJD01000011">
    <property type="protein sequence ID" value="PPK93222.1"/>
    <property type="molecule type" value="Genomic_DNA"/>
</dbReference>
<dbReference type="RefSeq" id="WP_104434123.1">
    <property type="nucleotide sequence ID" value="NZ_PTJD01000011.1"/>
</dbReference>
<protein>
    <recommendedName>
        <fullName evidence="3">Deazaflavin-dependent oxidoreductase (Nitroreductase family)</fullName>
    </recommendedName>
</protein>
<organism evidence="1 2">
    <name type="scientific">Kineococcus xinjiangensis</name>
    <dbReference type="NCBI Taxonomy" id="512762"/>
    <lineage>
        <taxon>Bacteria</taxon>
        <taxon>Bacillati</taxon>
        <taxon>Actinomycetota</taxon>
        <taxon>Actinomycetes</taxon>
        <taxon>Kineosporiales</taxon>
        <taxon>Kineosporiaceae</taxon>
        <taxon>Kineococcus</taxon>
    </lineage>
</organism>
<dbReference type="OrthoDB" id="3292498at2"/>
<reference evidence="1 2" key="1">
    <citation type="submission" date="2018-02" db="EMBL/GenBank/DDBJ databases">
        <title>Genomic Encyclopedia of Archaeal and Bacterial Type Strains, Phase II (KMG-II): from individual species to whole genera.</title>
        <authorList>
            <person name="Goeker M."/>
        </authorList>
    </citation>
    <scope>NUCLEOTIDE SEQUENCE [LARGE SCALE GENOMIC DNA]</scope>
    <source>
        <strain evidence="1 2">DSM 22857</strain>
    </source>
</reference>
<gene>
    <name evidence="1" type="ORF">CLV92_111139</name>
</gene>
<sequence>MEHSEGARPAEAIQDRRPPRWFIDRVANPVVRRLAPSRLGRRLPVAVLTFTGRRSGRRFDVPVAVHQVDDQRVVFAAGAWRVNFRGGADAQLLAEGRSTPVHVTLLEDPADVGAVFRAAFDTGITPEKIALRIPSGSQPTDEELAAHRRILVLR</sequence>
<accession>A0A2S6IG80</accession>
<evidence type="ECO:0000313" key="2">
    <source>
        <dbReference type="Proteomes" id="UP000239485"/>
    </source>
</evidence>
<name>A0A2S6IG80_9ACTN</name>
<proteinExistence type="predicted"/>
<dbReference type="Proteomes" id="UP000239485">
    <property type="component" value="Unassembled WGS sequence"/>
</dbReference>
<evidence type="ECO:0008006" key="3">
    <source>
        <dbReference type="Google" id="ProtNLM"/>
    </source>
</evidence>